<feature type="compositionally biased region" description="Basic and acidic residues" evidence="7">
    <location>
        <begin position="527"/>
        <end position="543"/>
    </location>
</feature>
<comment type="subcellular location">
    <subcellularLocation>
        <location evidence="1">Nucleus</location>
        <location evidence="1">Nucleolus</location>
    </subcellularLocation>
</comment>
<feature type="compositionally biased region" description="Basic and acidic residues" evidence="7">
    <location>
        <begin position="571"/>
        <end position="581"/>
    </location>
</feature>
<proteinExistence type="inferred from homology"/>
<evidence type="ECO:0000313" key="9">
    <source>
        <dbReference type="EMBL" id="CAG8523379.1"/>
    </source>
</evidence>
<name>A0A9N9AA55_9GLOM</name>
<reference evidence="9" key="1">
    <citation type="submission" date="2021-06" db="EMBL/GenBank/DDBJ databases">
        <authorList>
            <person name="Kallberg Y."/>
            <person name="Tangrot J."/>
            <person name="Rosling A."/>
        </authorList>
    </citation>
    <scope>NUCLEOTIDE SEQUENCE</scope>
    <source>
        <strain evidence="9">CL551</strain>
    </source>
</reference>
<accession>A0A9N9AA55</accession>
<dbReference type="PANTHER" id="PTHR10894:SF0">
    <property type="entry name" value="NUCLEOLAR PROTEIN 56"/>
    <property type="match status" value="1"/>
</dbReference>
<feature type="non-terminal residue" evidence="9">
    <location>
        <position position="621"/>
    </location>
</feature>
<organism evidence="9 10">
    <name type="scientific">Acaulospora morrowiae</name>
    <dbReference type="NCBI Taxonomy" id="94023"/>
    <lineage>
        <taxon>Eukaryota</taxon>
        <taxon>Fungi</taxon>
        <taxon>Fungi incertae sedis</taxon>
        <taxon>Mucoromycota</taxon>
        <taxon>Glomeromycotina</taxon>
        <taxon>Glomeromycetes</taxon>
        <taxon>Diversisporales</taxon>
        <taxon>Acaulosporaceae</taxon>
        <taxon>Acaulospora</taxon>
    </lineage>
</organism>
<evidence type="ECO:0000256" key="6">
    <source>
        <dbReference type="ARBA" id="ARBA00056216"/>
    </source>
</evidence>
<dbReference type="PROSITE" id="PS51358">
    <property type="entry name" value="NOP"/>
    <property type="match status" value="1"/>
</dbReference>
<comment type="caution">
    <text evidence="9">The sequence shown here is derived from an EMBL/GenBank/DDBJ whole genome shotgun (WGS) entry which is preliminary data.</text>
</comment>
<dbReference type="InterPro" id="IPR036070">
    <property type="entry name" value="Nop_dom_sf"/>
</dbReference>
<keyword evidence="3" id="KW-0690">Ribosome biogenesis</keyword>
<feature type="domain" description="Nop" evidence="8">
    <location>
        <begin position="293"/>
        <end position="411"/>
    </location>
</feature>
<dbReference type="SMART" id="SM00931">
    <property type="entry name" value="NOSIC"/>
    <property type="match status" value="1"/>
</dbReference>
<dbReference type="Gene3D" id="1.10.287.4070">
    <property type="match status" value="1"/>
</dbReference>
<evidence type="ECO:0000256" key="7">
    <source>
        <dbReference type="SAM" id="MobiDB-lite"/>
    </source>
</evidence>
<evidence type="ECO:0000256" key="3">
    <source>
        <dbReference type="ARBA" id="ARBA00022517"/>
    </source>
</evidence>
<dbReference type="InterPro" id="IPR012974">
    <property type="entry name" value="NOP58/56_N"/>
</dbReference>
<evidence type="ECO:0000256" key="4">
    <source>
        <dbReference type="ARBA" id="ARBA00023242"/>
    </source>
</evidence>
<dbReference type="GO" id="GO:0032040">
    <property type="term" value="C:small-subunit processome"/>
    <property type="evidence" value="ECO:0007669"/>
    <property type="project" value="InterPro"/>
</dbReference>
<evidence type="ECO:0000256" key="1">
    <source>
        <dbReference type="ARBA" id="ARBA00004604"/>
    </source>
</evidence>
<keyword evidence="4" id="KW-0539">Nucleus</keyword>
<keyword evidence="10" id="KW-1185">Reference proteome</keyword>
<feature type="region of interest" description="Disordered" evidence="7">
    <location>
        <begin position="428"/>
        <end position="621"/>
    </location>
</feature>
<dbReference type="GO" id="GO:0031428">
    <property type="term" value="C:box C/D methylation guide snoRNP complex"/>
    <property type="evidence" value="ECO:0007669"/>
    <property type="project" value="InterPro"/>
</dbReference>
<dbReference type="SUPFAM" id="SSF89124">
    <property type="entry name" value="Nop domain"/>
    <property type="match status" value="1"/>
</dbReference>
<dbReference type="GO" id="GO:0030515">
    <property type="term" value="F:snoRNA binding"/>
    <property type="evidence" value="ECO:0007669"/>
    <property type="project" value="InterPro"/>
</dbReference>
<feature type="compositionally biased region" description="Acidic residues" evidence="7">
    <location>
        <begin position="429"/>
        <end position="439"/>
    </location>
</feature>
<dbReference type="Gene3D" id="1.10.246.90">
    <property type="entry name" value="Nop domain"/>
    <property type="match status" value="1"/>
</dbReference>
<dbReference type="EMBL" id="CAJVPV010002311">
    <property type="protein sequence ID" value="CAG8523379.1"/>
    <property type="molecule type" value="Genomic_DNA"/>
</dbReference>
<dbReference type="FunFam" id="1.10.246.90:FF:000001">
    <property type="entry name" value="Nucleolar protein 56"/>
    <property type="match status" value="1"/>
</dbReference>
<feature type="compositionally biased region" description="Basic and acidic residues" evidence="7">
    <location>
        <begin position="608"/>
        <end position="621"/>
    </location>
</feature>
<evidence type="ECO:0000313" key="10">
    <source>
        <dbReference type="Proteomes" id="UP000789342"/>
    </source>
</evidence>
<protein>
    <recommendedName>
        <fullName evidence="5">Nucleolar protein 56</fullName>
    </recommendedName>
</protein>
<dbReference type="InterPro" id="IPR042239">
    <property type="entry name" value="Nop_C"/>
</dbReference>
<evidence type="ECO:0000259" key="8">
    <source>
        <dbReference type="PROSITE" id="PS51358"/>
    </source>
</evidence>
<evidence type="ECO:0000256" key="5">
    <source>
        <dbReference type="ARBA" id="ARBA00040742"/>
    </source>
</evidence>
<gene>
    <name evidence="9" type="ORF">AMORRO_LOCUS4317</name>
</gene>
<dbReference type="InterPro" id="IPR045056">
    <property type="entry name" value="Nop56/Nop58"/>
</dbReference>
<dbReference type="InterPro" id="IPR012976">
    <property type="entry name" value="NOSIC"/>
</dbReference>
<dbReference type="Pfam" id="PF08156">
    <property type="entry name" value="NOP5NT"/>
    <property type="match status" value="1"/>
</dbReference>
<dbReference type="PANTHER" id="PTHR10894">
    <property type="entry name" value="NUCLEOLAR PROTEIN 5 NUCLEOLAR PROTEIN NOP5 NOP58"/>
    <property type="match status" value="1"/>
</dbReference>
<dbReference type="FunFam" id="1.10.287.4070:FF:000002">
    <property type="entry name" value="Nucleolar protein 56"/>
    <property type="match status" value="1"/>
</dbReference>
<evidence type="ECO:0000256" key="2">
    <source>
        <dbReference type="ARBA" id="ARBA00009211"/>
    </source>
</evidence>
<dbReference type="Pfam" id="PF01798">
    <property type="entry name" value="Nop"/>
    <property type="match status" value="1"/>
</dbReference>
<comment type="similarity">
    <text evidence="2">Belongs to the NOP5/NOP56 family.</text>
</comment>
<dbReference type="AlphaFoldDB" id="A0A9N9AA55"/>
<sequence>MVNYVLFEIACGYSLFECLQAEEIGSKLEQVQKAVQDLAKFGKIVKLKSFVPFKGSVHALENANDISEGVVNEHLKSFLDLNLPKPGKKSKVVLGVIDKNLAGAIKSELGHDCETSEIVLELVRGIRLHADKLLNQVKEGEIIRSQLGLGHSYSRAKVKFNVNRADNMIIQAITLLDQLDKDINTFAMRVREWYSWHFPELVKIINDNHQYSVLAKFIQNKSKLTEDRLDDLIEITGDESKAKQIIDAARSSMGTDISALDMINIEHFADRVINLANYRKQLHEYLLSKMSNVAPNLSALIGEIVGARLISHAGSLTNLSKCPASTVQILGAEKALFRALKTKSNTPKYGLIYHSSFIGRAGTKNKGRISRFLANKCTIASRIDCFTEKPTSKFGEAFKTQVEERLQFYETGASTSKNEDVIKKVLNEIENEEDQPMEVDQEKSSKKRKASPGTQVEASKKHKKTKALLNAVDGETTEPDKKDNVDEMDTDAIKPSKKKNKEVNESNVKKKKDKKNKDEEVSQTTDIEEKVSNGRNIREETPPPKKVAFASEETPTKEKKGNDASMVTPQSDKKKKDKNKDTTPLSTPKSDKKKKDKKEEMTPSSTPKSDKKDKNEETTPS</sequence>
<dbReference type="InterPro" id="IPR002687">
    <property type="entry name" value="Nop_dom"/>
</dbReference>
<dbReference type="Proteomes" id="UP000789342">
    <property type="component" value="Unassembled WGS sequence"/>
</dbReference>
<comment type="function">
    <text evidence="6">Required for 60S ribosomal subunit synthesis.</text>
</comment>
<dbReference type="OrthoDB" id="6780543at2759"/>
<dbReference type="GO" id="GO:0042254">
    <property type="term" value="P:ribosome biogenesis"/>
    <property type="evidence" value="ECO:0007669"/>
    <property type="project" value="UniProtKB-KW"/>
</dbReference>